<proteinExistence type="predicted"/>
<protein>
    <recommendedName>
        <fullName evidence="3">Type I-B CRISPR-associated protein Cas7/Csh2</fullName>
    </recommendedName>
</protein>
<gene>
    <name evidence="1" type="ORF">AMQ74_01030</name>
</gene>
<dbReference type="PATRIC" id="fig|1705564.3.peg.1062"/>
<reference evidence="1 2" key="1">
    <citation type="journal article" date="2016" name="ISME J.">
        <title>Chasing the elusive Euryarchaeota class WSA2: genomes reveal a uniquely fastidious methyl-reducing methanogen.</title>
        <authorList>
            <person name="Nobu M.K."/>
            <person name="Narihiro T."/>
            <person name="Kuroda K."/>
            <person name="Mei R."/>
            <person name="Liu W.T."/>
        </authorList>
    </citation>
    <scope>NUCLEOTIDE SEQUENCE [LARGE SCALE GENOMIC DNA]</scope>
    <source>
        <strain evidence="1">U1lsi0528_Bin089</strain>
    </source>
</reference>
<dbReference type="Proteomes" id="UP000075578">
    <property type="component" value="Unassembled WGS sequence"/>
</dbReference>
<dbReference type="InterPro" id="IPR006482">
    <property type="entry name" value="Cas7_Csh2/Csh2"/>
</dbReference>
<evidence type="ECO:0000313" key="1">
    <source>
        <dbReference type="EMBL" id="KYC51694.1"/>
    </source>
</evidence>
<dbReference type="GO" id="GO:0043571">
    <property type="term" value="P:maintenance of CRISPR repeat elements"/>
    <property type="evidence" value="ECO:0007669"/>
    <property type="project" value="InterPro"/>
</dbReference>
<evidence type="ECO:0000313" key="2">
    <source>
        <dbReference type="Proteomes" id="UP000075578"/>
    </source>
</evidence>
<dbReference type="AlphaFoldDB" id="A0A150J412"/>
<accession>A0A150J412</accession>
<organism evidence="1 2">
    <name type="scientific">Candidatus Methanofastidiosum methylothiophilum</name>
    <dbReference type="NCBI Taxonomy" id="1705564"/>
    <lineage>
        <taxon>Archaea</taxon>
        <taxon>Methanobacteriati</taxon>
        <taxon>Methanobacteriota</taxon>
        <taxon>Stenosarchaea group</taxon>
        <taxon>Candidatus Methanofastidiosia</taxon>
        <taxon>Candidatus Methanofastidiosales</taxon>
        <taxon>Candidatus Methanofastidiosaceae</taxon>
        <taxon>Candidatus Methanofastidiosum</taxon>
    </lineage>
</organism>
<dbReference type="InterPro" id="IPR013419">
    <property type="entry name" value="CRISPR-assoc_prot_Cas7/Csh2"/>
</dbReference>
<dbReference type="EMBL" id="LNGD01000057">
    <property type="protein sequence ID" value="KYC51694.1"/>
    <property type="molecule type" value="Genomic_DNA"/>
</dbReference>
<dbReference type="NCBIfam" id="TIGR01595">
    <property type="entry name" value="cas_CT1132"/>
    <property type="match status" value="1"/>
</dbReference>
<name>A0A150J412_9EURY</name>
<dbReference type="Pfam" id="PF05107">
    <property type="entry name" value="Cas_Cas7"/>
    <property type="match status" value="1"/>
</dbReference>
<evidence type="ECO:0008006" key="3">
    <source>
        <dbReference type="Google" id="ProtNLM"/>
    </source>
</evidence>
<sequence length="309" mass="35628">MSETIKKRSELIFLYDVKDINPNGDPADENKPRMDEETRINIVTDVRLKRTIRDYLHNFKGKEIFVRKISDESGNIQDAKARGKDFQNNPETIIKECIDVRLFGGTIPIATGKSKDSSIIYTGPVQFKMGRSLNKVELKYLKGSGAFASGEGKEAKTFREEWVVPYSIISFYGVINENAAKTTKLTQEDIDLLLESMWNGTKNLISRSKVGQVPRMLLKIDYLENNYHIGDLDKLIEISSDLPDEQLRDISDFKLDISKLINVLVKYREKIELINYIIDDRVKFIFNNKEQKFEEILRSSNIPSKEFKI</sequence>
<dbReference type="NCBIfam" id="TIGR02590">
    <property type="entry name" value="cas_Csh2"/>
    <property type="match status" value="1"/>
</dbReference>
<comment type="caution">
    <text evidence="1">The sequence shown here is derived from an EMBL/GenBank/DDBJ whole genome shotgun (WGS) entry which is preliminary data.</text>
</comment>